<accession>C2MA57</accession>
<protein>
    <submittedName>
        <fullName evidence="14">Bacterial cytochrome ubiquinol oxidase</fullName>
        <ecNumber evidence="14">1.10.3.-</ecNumber>
    </submittedName>
</protein>
<dbReference type="EC" id="1.10.3.-" evidence="14"/>
<evidence type="ECO:0000256" key="8">
    <source>
        <dbReference type="ARBA" id="ARBA00022723"/>
    </source>
</evidence>
<dbReference type="PANTHER" id="PTHR30365">
    <property type="entry name" value="CYTOCHROME D UBIQUINOL OXIDASE"/>
    <property type="match status" value="1"/>
</dbReference>
<dbReference type="GO" id="GO:0009055">
    <property type="term" value="F:electron transfer activity"/>
    <property type="evidence" value="ECO:0007669"/>
    <property type="project" value="UniProtKB-UniRule"/>
</dbReference>
<dbReference type="OrthoDB" id="9807042at2"/>
<organism evidence="14 15">
    <name type="scientific">Porphyromonas uenonis 60-3</name>
    <dbReference type="NCBI Taxonomy" id="596327"/>
    <lineage>
        <taxon>Bacteria</taxon>
        <taxon>Pseudomonadati</taxon>
        <taxon>Bacteroidota</taxon>
        <taxon>Bacteroidia</taxon>
        <taxon>Bacteroidales</taxon>
        <taxon>Porphyromonadaceae</taxon>
        <taxon>Porphyromonas</taxon>
    </lineage>
</organism>
<keyword evidence="7 13" id="KW-0812">Transmembrane</keyword>
<comment type="similarity">
    <text evidence="2 13">Belongs to the cytochrome ubiquinol oxidase subunit 1 family.</text>
</comment>
<comment type="caution">
    <text evidence="14">The sequence shown here is derived from an EMBL/GenBank/DDBJ whole genome shotgun (WGS) entry which is preliminary data.</text>
</comment>
<proteinExistence type="inferred from homology"/>
<dbReference type="PIRSF" id="PIRSF006446">
    <property type="entry name" value="Cyt_quinol_oxidase_1"/>
    <property type="match status" value="1"/>
</dbReference>
<feature type="transmembrane region" description="Helical" evidence="13">
    <location>
        <begin position="12"/>
        <end position="35"/>
    </location>
</feature>
<evidence type="ECO:0000313" key="14">
    <source>
        <dbReference type="EMBL" id="EEK17394.1"/>
    </source>
</evidence>
<evidence type="ECO:0000256" key="6">
    <source>
        <dbReference type="ARBA" id="ARBA00022617"/>
    </source>
</evidence>
<dbReference type="RefSeq" id="WP_007364825.1">
    <property type="nucleotide sequence ID" value="NZ_ACLR01000069.1"/>
</dbReference>
<evidence type="ECO:0000256" key="11">
    <source>
        <dbReference type="ARBA" id="ARBA00023004"/>
    </source>
</evidence>
<dbReference type="Pfam" id="PF01654">
    <property type="entry name" value="Cyt_bd_oxida_I"/>
    <property type="match status" value="1"/>
</dbReference>
<dbReference type="AlphaFoldDB" id="C2MA57"/>
<dbReference type="Proteomes" id="UP000003303">
    <property type="component" value="Unassembled WGS sequence"/>
</dbReference>
<dbReference type="STRING" id="596327.PORUE0001_0007"/>
<feature type="transmembrane region" description="Helical" evidence="13">
    <location>
        <begin position="217"/>
        <end position="238"/>
    </location>
</feature>
<evidence type="ECO:0000256" key="3">
    <source>
        <dbReference type="ARBA" id="ARBA00022448"/>
    </source>
</evidence>
<evidence type="ECO:0000256" key="13">
    <source>
        <dbReference type="PIRNR" id="PIRNR006446"/>
    </source>
</evidence>
<comment type="subcellular location">
    <subcellularLocation>
        <location evidence="1">Cell inner membrane</location>
        <topology evidence="1">Multi-pass membrane protein</topology>
    </subcellularLocation>
</comment>
<evidence type="ECO:0000256" key="7">
    <source>
        <dbReference type="ARBA" id="ARBA00022692"/>
    </source>
</evidence>
<dbReference type="PANTHER" id="PTHR30365:SF0">
    <property type="entry name" value="CYTOCHROME BD-I UBIQUINOL OXIDASE SUBUNIT 1"/>
    <property type="match status" value="1"/>
</dbReference>
<keyword evidence="15" id="KW-1185">Reference proteome</keyword>
<evidence type="ECO:0000256" key="5">
    <source>
        <dbReference type="ARBA" id="ARBA00022519"/>
    </source>
</evidence>
<dbReference type="eggNOG" id="COG1271">
    <property type="taxonomic scope" value="Bacteria"/>
</dbReference>
<dbReference type="GO" id="GO:0005886">
    <property type="term" value="C:plasma membrane"/>
    <property type="evidence" value="ECO:0007669"/>
    <property type="project" value="UniProtKB-SubCell"/>
</dbReference>
<evidence type="ECO:0000256" key="12">
    <source>
        <dbReference type="ARBA" id="ARBA00023136"/>
    </source>
</evidence>
<evidence type="ECO:0000313" key="15">
    <source>
        <dbReference type="Proteomes" id="UP000003303"/>
    </source>
</evidence>
<dbReference type="GO" id="GO:0019646">
    <property type="term" value="P:aerobic electron transport chain"/>
    <property type="evidence" value="ECO:0007669"/>
    <property type="project" value="InterPro"/>
</dbReference>
<sequence>MNVDALLLWSRLQFALTACYHWLFVPLTLGLGVIMSIAETKYYRTNRPEWKKWAMFWQKLFGINFAIGVATGLILEFEFGTNWSNYSWLVGDIFGAPLAIEGILAFFMEATFIAVMFFGWNKVSRGFHLASTWLTVIGATISAVWILVANAWMQDPVGMSFNPATVRSEMADFWAVAFSSSAVNKFWHTTISSWTLGSVFALGVCAIYILRGKHKEFALANSRIIAPFGLIAALLTAFTGDTSGYNVAQRQPMKLAAMEALYDAGESTPDGKTADGKGLGLSAIGLLDCDKLTPQAEANQDPFIFNIKMPYMLSWLGTRSTNGYVPGINNILEGGYYDKDGNQALSADERMRRGKIAIEALAAYGEAQKAGDAAEMDRQNAIIQENFDHFGYGYVQDKADLVPNVPLMYYAFRIMVGLGFLFILLFLLIWILQRKKSYEEYARYRWLHIITVICIPLAWIASQAGWVVAEMGRQPWAIQDMLPLNAAVSKLAPENVMTTFFIFAVLFTILLIAEVSIMVKAIKHGPESHLNDVEQLFSKRESK</sequence>
<keyword evidence="14" id="KW-0560">Oxidoreductase</keyword>
<evidence type="ECO:0000256" key="4">
    <source>
        <dbReference type="ARBA" id="ARBA00022475"/>
    </source>
</evidence>
<keyword evidence="5" id="KW-0997">Cell inner membrane</keyword>
<evidence type="ECO:0000256" key="2">
    <source>
        <dbReference type="ARBA" id="ARBA00009819"/>
    </source>
</evidence>
<evidence type="ECO:0000256" key="10">
    <source>
        <dbReference type="ARBA" id="ARBA00022989"/>
    </source>
</evidence>
<dbReference type="GO" id="GO:0016682">
    <property type="term" value="F:oxidoreductase activity, acting on diphenols and related substances as donors, oxygen as acceptor"/>
    <property type="evidence" value="ECO:0007669"/>
    <property type="project" value="TreeGrafter"/>
</dbReference>
<keyword evidence="3 13" id="KW-0813">Transport</keyword>
<evidence type="ECO:0000256" key="9">
    <source>
        <dbReference type="ARBA" id="ARBA00022982"/>
    </source>
</evidence>
<feature type="transmembrane region" description="Helical" evidence="13">
    <location>
        <begin position="444"/>
        <end position="466"/>
    </location>
</feature>
<feature type="transmembrane region" description="Helical" evidence="13">
    <location>
        <begin position="191"/>
        <end position="210"/>
    </location>
</feature>
<feature type="transmembrane region" description="Helical" evidence="13">
    <location>
        <begin position="410"/>
        <end position="432"/>
    </location>
</feature>
<keyword evidence="9 13" id="KW-0249">Electron transport</keyword>
<keyword evidence="10 13" id="KW-1133">Transmembrane helix</keyword>
<dbReference type="GO" id="GO:0020037">
    <property type="term" value="F:heme binding"/>
    <property type="evidence" value="ECO:0007669"/>
    <property type="project" value="TreeGrafter"/>
</dbReference>
<name>C2MA57_9PORP</name>
<keyword evidence="11 13" id="KW-0408">Iron</keyword>
<gene>
    <name evidence="14" type="primary">cydA</name>
    <name evidence="14" type="ORF">PORUE0001_0007</name>
</gene>
<evidence type="ECO:0000256" key="1">
    <source>
        <dbReference type="ARBA" id="ARBA00004429"/>
    </source>
</evidence>
<feature type="transmembrane region" description="Helical" evidence="13">
    <location>
        <begin position="56"/>
        <end position="75"/>
    </location>
</feature>
<keyword evidence="12 13" id="KW-0472">Membrane</keyword>
<dbReference type="GO" id="GO:0046872">
    <property type="term" value="F:metal ion binding"/>
    <property type="evidence" value="ECO:0007669"/>
    <property type="project" value="UniProtKB-UniRule"/>
</dbReference>
<feature type="transmembrane region" description="Helical" evidence="13">
    <location>
        <begin position="500"/>
        <end position="519"/>
    </location>
</feature>
<keyword evidence="4 13" id="KW-1003">Cell membrane</keyword>
<dbReference type="EMBL" id="ACLR01000069">
    <property type="protein sequence ID" value="EEK17394.1"/>
    <property type="molecule type" value="Genomic_DNA"/>
</dbReference>
<keyword evidence="6 13" id="KW-0349">Heme</keyword>
<keyword evidence="8 13" id="KW-0479">Metal-binding</keyword>
<dbReference type="GO" id="GO:0070069">
    <property type="term" value="C:cytochrome complex"/>
    <property type="evidence" value="ECO:0007669"/>
    <property type="project" value="UniProtKB-UniRule"/>
</dbReference>
<dbReference type="InterPro" id="IPR002585">
    <property type="entry name" value="Cyt-d_ubiquinol_oxidase_su_1"/>
</dbReference>
<feature type="transmembrane region" description="Helical" evidence="13">
    <location>
        <begin position="132"/>
        <end position="153"/>
    </location>
</feature>
<feature type="transmembrane region" description="Helical" evidence="13">
    <location>
        <begin position="95"/>
        <end position="120"/>
    </location>
</feature>
<reference evidence="14 15" key="1">
    <citation type="submission" date="2009-04" db="EMBL/GenBank/DDBJ databases">
        <authorList>
            <person name="Sebastian Y."/>
            <person name="Madupu R."/>
            <person name="Durkin A.S."/>
            <person name="Torralba M."/>
            <person name="Methe B."/>
            <person name="Sutton G.G."/>
            <person name="Strausberg R.L."/>
            <person name="Nelson K.E."/>
        </authorList>
    </citation>
    <scope>NUCLEOTIDE SEQUENCE [LARGE SCALE GENOMIC DNA]</scope>
    <source>
        <strain evidence="14 15">60-3</strain>
    </source>
</reference>